<evidence type="ECO:0000256" key="1">
    <source>
        <dbReference type="SAM" id="MobiDB-lite"/>
    </source>
</evidence>
<keyword evidence="3" id="KW-1185">Reference proteome</keyword>
<dbReference type="Proteomes" id="UP000029387">
    <property type="component" value="Unassembled WGS sequence"/>
</dbReference>
<proteinExistence type="predicted"/>
<comment type="caution">
    <text evidence="2">The sequence shown here is derived from an EMBL/GenBank/DDBJ whole genome shotgun (WGS) entry which is preliminary data.</text>
</comment>
<accession>A0A087S3J6</accession>
<name>A0A087S3J6_9ARCH</name>
<feature type="region of interest" description="Disordered" evidence="1">
    <location>
        <begin position="132"/>
        <end position="159"/>
    </location>
</feature>
<organism evidence="2 3">
    <name type="scientific">Marine Group I thaumarchaeote SCGC AAA799-P11</name>
    <dbReference type="NCBI Taxonomy" id="1502295"/>
    <lineage>
        <taxon>Archaea</taxon>
        <taxon>Nitrososphaerota</taxon>
        <taxon>Marine Group I</taxon>
    </lineage>
</organism>
<sequence length="166" mass="17339">MGLVCVGAFSGLAYAASITAPDVPRFGDAGSDNVITSAERSSFQIIFNFTDDAALNVGDRIYLLNGTDALAANFTTPIFRTGTQAEINQNSINFTNTDDLSDLGDGNYILRGQWVDVDGGGQAGAQGNEASTLTLDSDTTPTVTITSNPSSPSGTKTSLTFNFEFS</sequence>
<evidence type="ECO:0000313" key="2">
    <source>
        <dbReference type="EMBL" id="KFM20300.1"/>
    </source>
</evidence>
<feature type="compositionally biased region" description="Low complexity" evidence="1">
    <location>
        <begin position="132"/>
        <end position="153"/>
    </location>
</feature>
<evidence type="ECO:0000313" key="3">
    <source>
        <dbReference type="Proteomes" id="UP000029387"/>
    </source>
</evidence>
<dbReference type="EMBL" id="JOSZ01000001">
    <property type="protein sequence ID" value="KFM20300.1"/>
    <property type="molecule type" value="Genomic_DNA"/>
</dbReference>
<protein>
    <submittedName>
        <fullName evidence="2">Uncharacterized protein</fullName>
    </submittedName>
</protein>
<reference evidence="2 3" key="1">
    <citation type="submission" date="2014-06" db="EMBL/GenBank/DDBJ databases">
        <authorList>
            <person name="Ngugi D.K."/>
            <person name="Blom J."/>
            <person name="Alam I."/>
            <person name="Rashid M."/>
            <person name="Baalawi W."/>
            <person name="Zhang G."/>
            <person name="Hikmawan T."/>
            <person name="Guan Y."/>
            <person name="Antunes A."/>
            <person name="Siam R."/>
            <person name="El-Dorry H."/>
            <person name="Bajic V."/>
            <person name="Stingl U."/>
        </authorList>
    </citation>
    <scope>NUCLEOTIDE SEQUENCE [LARGE SCALE GENOMIC DNA]</scope>
    <source>
        <strain evidence="2">SCGC AAA799-P11</strain>
    </source>
</reference>
<dbReference type="AlphaFoldDB" id="A0A087S3J6"/>
<gene>
    <name evidence="2" type="ORF">AAA799P11_00047</name>
</gene>